<evidence type="ECO:0000256" key="1">
    <source>
        <dbReference type="SAM" id="MobiDB-lite"/>
    </source>
</evidence>
<evidence type="ECO:0008006" key="4">
    <source>
        <dbReference type="Google" id="ProtNLM"/>
    </source>
</evidence>
<evidence type="ECO:0000313" key="2">
    <source>
        <dbReference type="EMBL" id="GAA1920975.1"/>
    </source>
</evidence>
<accession>A0ABP5ASZ2</accession>
<comment type="caution">
    <text evidence="2">The sequence shown here is derived from an EMBL/GenBank/DDBJ whole genome shotgun (WGS) entry which is preliminary data.</text>
</comment>
<dbReference type="EMBL" id="BAAAMY010000005">
    <property type="protein sequence ID" value="GAA1920975.1"/>
    <property type="molecule type" value="Genomic_DNA"/>
</dbReference>
<gene>
    <name evidence="2" type="ORF">GCM10009737_23140</name>
</gene>
<feature type="region of interest" description="Disordered" evidence="1">
    <location>
        <begin position="263"/>
        <end position="338"/>
    </location>
</feature>
<name>A0ABP5ASZ2_9ACTN</name>
<proteinExistence type="predicted"/>
<evidence type="ECO:0000313" key="3">
    <source>
        <dbReference type="Proteomes" id="UP001501612"/>
    </source>
</evidence>
<feature type="region of interest" description="Disordered" evidence="1">
    <location>
        <begin position="488"/>
        <end position="524"/>
    </location>
</feature>
<feature type="compositionally biased region" description="Acidic residues" evidence="1">
    <location>
        <begin position="321"/>
        <end position="336"/>
    </location>
</feature>
<feature type="compositionally biased region" description="Basic and acidic residues" evidence="1">
    <location>
        <begin position="309"/>
        <end position="320"/>
    </location>
</feature>
<dbReference type="RefSeq" id="WP_344007312.1">
    <property type="nucleotide sequence ID" value="NZ_BAAAMY010000005.1"/>
</dbReference>
<sequence>MTLASDDSDTAATLRAVEATVGRRRRAEVDDLQLCLHFADLNASDPRDDPGWTRWSEVGGDELVQLGGDGTPRVRDLPLCELAAARSVHVLSARAVLADALDLRHRLPLTWAHVVALRAEPWLARRVAASSRHLSGDVIGVVDAAVAAVITGQSPSRVDSVARAAIIEADPVTHAARVAAEEARRFATLGRTRETGLRDLIARLTAGDACWVDATLARVAEILRRHPDHPELHDAPLDVRRSAALGWLARPAELLVLLTESLDEDPDAGPDHESVTGPDPAWSPGDPGQEWAVTNVPTEPATDEDVDEPDPRAEDAHELDEPTWEEPEGTDPDPDADEQHLSRAIAVPEDVLARLDDPTLLALRPRTVLYVHLHQAALGAAGTRTLEDGTSAVFGVARVEGPTGPLAAGDLADLLGPAQVTVTPVVDLTEDLSTLAYEHPVAIRQRVHLAQPGDAFPHASRVSRAVDLDHVRAFDAAAAVEGIAQTSTVNTQPLSRTHHRAKTHHWTVTDLPHDGPGPPPRRWRSRHGVERLVDATGTHPPDQVGSPG</sequence>
<reference evidence="3" key="1">
    <citation type="journal article" date="2019" name="Int. J. Syst. Evol. Microbiol.">
        <title>The Global Catalogue of Microorganisms (GCM) 10K type strain sequencing project: providing services to taxonomists for standard genome sequencing and annotation.</title>
        <authorList>
            <consortium name="The Broad Institute Genomics Platform"/>
            <consortium name="The Broad Institute Genome Sequencing Center for Infectious Disease"/>
            <person name="Wu L."/>
            <person name="Ma J."/>
        </authorList>
    </citation>
    <scope>NUCLEOTIDE SEQUENCE [LARGE SCALE GENOMIC DNA]</scope>
    <source>
        <strain evidence="3">JCM 14046</strain>
    </source>
</reference>
<organism evidence="2 3">
    <name type="scientific">Nocardioides lentus</name>
    <dbReference type="NCBI Taxonomy" id="338077"/>
    <lineage>
        <taxon>Bacteria</taxon>
        <taxon>Bacillati</taxon>
        <taxon>Actinomycetota</taxon>
        <taxon>Actinomycetes</taxon>
        <taxon>Propionibacteriales</taxon>
        <taxon>Nocardioidaceae</taxon>
        <taxon>Nocardioides</taxon>
    </lineage>
</organism>
<keyword evidence="3" id="KW-1185">Reference proteome</keyword>
<feature type="compositionally biased region" description="Basic residues" evidence="1">
    <location>
        <begin position="496"/>
        <end position="505"/>
    </location>
</feature>
<protein>
    <recommendedName>
        <fullName evidence="4">DUF222 domain-containing protein</fullName>
    </recommendedName>
</protein>
<dbReference type="Proteomes" id="UP001501612">
    <property type="component" value="Unassembled WGS sequence"/>
</dbReference>